<dbReference type="EMBL" id="NVDU01000023">
    <property type="protein sequence ID" value="PFV31659.1"/>
    <property type="molecule type" value="Genomic_DNA"/>
</dbReference>
<dbReference type="AlphaFoldDB" id="A0A9X7BPS7"/>
<sequence length="961" mass="106294">MDHSVKLTREQLLNTLYGTSYNMDGSVVKDTETIRNYTIEVIDKKVHLKTFNIPVQILVENEWCDIENVVSDEDLSLIYSTFQEVHLDSEIILDTDDPTGISVRSRERVRDLSNLISEAGIDLPREFSWVDGASETSGVIILPQDDYDKVFIATDPDKDGVPSIVFIESQIEEEQERPYYVKENGKTYIYVDHFSGGGGSQDSPYLVENEEDLNNVRNNLSAYYTQTQDIIMTSYQTGSGWNPISNFSGFFDGRGFEIKDLYIKRTQNNIGLFGEQKNGTIRRVRLTNVSITGNGSYVAALVGLKSNGEISDCAVLSGEIRNEGVSASRTGGIVGEQSAGTIKRNYNHAAVYSDGSFCGGIIGKNSAGSINSCYSTGKVIDTTLAKNASYHGGFCGSNSGSIPAGENFYNIDAQNKVAKGEGTPLSEVDMKKVSSYPYNFRDRWYMGDYHINKGFPENRSFIKYKKGKGTPTDPYLIYNLFDFEQVRHFADAHFRMENDIIFDYPKNGNGWTPIGGGDFEGNSSKWWGTQFSGSFDGNGKAIGNMYIRRRGESYVGLFSSIYPGGILKNLTLIDVDVELGTWGGLLAGSLASGSSGRFSRIENCHVRKFNDFTYKTFSGSGRSGCGGLVGIMDEFSELENCSFNAPVQQQNGFYGGLVGGVTSYTKIKKCSVEGIFDQVSGTMGGIVGVINYRTAIQLFEDIVVHADMSNCSTAHGSFGNAYAGNWYSADYRMISKTTWKRIIVQAKGASRALGNFVVDSTYYSTATNSLFPEWVIDNCFYNRDLTGTSSSYYAFSPKFTPEINHESTLVVYDLIDVWGLDEKYLNGSPYLKKHRPSKLPILGFRNEIGLYYTDEAGNILRYLEYGTLVAGSTSEAYPVWLQNNADFPVKDMKVWVDPPTVKPGITVQLSLSNNPFVPVDEIPFSGTIPIGDARQFYIRFLSEVTVTEGGTFDMKAKASPA</sequence>
<gene>
    <name evidence="1" type="ORF">COK99_12510</name>
</gene>
<protein>
    <submittedName>
        <fullName evidence="1">Halomucin</fullName>
    </submittedName>
</protein>
<organism evidence="1 2">
    <name type="scientific">Bacillus thuringiensis</name>
    <dbReference type="NCBI Taxonomy" id="1428"/>
    <lineage>
        <taxon>Bacteria</taxon>
        <taxon>Bacillati</taxon>
        <taxon>Bacillota</taxon>
        <taxon>Bacilli</taxon>
        <taxon>Bacillales</taxon>
        <taxon>Bacillaceae</taxon>
        <taxon>Bacillus</taxon>
        <taxon>Bacillus cereus group</taxon>
    </lineage>
</organism>
<evidence type="ECO:0000313" key="1">
    <source>
        <dbReference type="EMBL" id="PFV31659.1"/>
    </source>
</evidence>
<evidence type="ECO:0000313" key="2">
    <source>
        <dbReference type="Proteomes" id="UP000223366"/>
    </source>
</evidence>
<dbReference type="RefSeq" id="WP_097961822.1">
    <property type="nucleotide sequence ID" value="NZ_NUHS01000051.1"/>
</dbReference>
<dbReference type="Proteomes" id="UP000223366">
    <property type="component" value="Unassembled WGS sequence"/>
</dbReference>
<comment type="caution">
    <text evidence="1">The sequence shown here is derived from an EMBL/GenBank/DDBJ whole genome shotgun (WGS) entry which is preliminary data.</text>
</comment>
<proteinExistence type="predicted"/>
<name>A0A9X7BPS7_BACTU</name>
<reference evidence="1 2" key="1">
    <citation type="submission" date="2017-09" db="EMBL/GenBank/DDBJ databases">
        <title>Large-scale bioinformatics analysis of Bacillus genomes uncovers conserved roles of natural products in bacterial physiology.</title>
        <authorList>
            <consortium name="Agbiome Team Llc"/>
            <person name="Bleich R.M."/>
            <person name="Grubbs K.J."/>
            <person name="Santa Maria K.C."/>
            <person name="Allen S.E."/>
            <person name="Farag S."/>
            <person name="Shank E.A."/>
            <person name="Bowers A."/>
        </authorList>
    </citation>
    <scope>NUCLEOTIDE SEQUENCE [LARGE SCALE GENOMIC DNA]</scope>
    <source>
        <strain evidence="1 2">AFS060060</strain>
    </source>
</reference>
<dbReference type="Gene3D" id="2.160.20.110">
    <property type="match status" value="2"/>
</dbReference>
<accession>A0A9X7BPS7</accession>